<keyword evidence="3" id="KW-1185">Reference proteome</keyword>
<accession>A0ABY5GK91</accession>
<organism evidence="2 3">
    <name type="scientific">Photobacterium atrarenae</name>
    <dbReference type="NCBI Taxonomy" id="865757"/>
    <lineage>
        <taxon>Bacteria</taxon>
        <taxon>Pseudomonadati</taxon>
        <taxon>Pseudomonadota</taxon>
        <taxon>Gammaproteobacteria</taxon>
        <taxon>Vibrionales</taxon>
        <taxon>Vibrionaceae</taxon>
        <taxon>Photobacterium</taxon>
    </lineage>
</organism>
<evidence type="ECO:0000313" key="3">
    <source>
        <dbReference type="Proteomes" id="UP001057998"/>
    </source>
</evidence>
<reference evidence="2" key="1">
    <citation type="submission" date="2022-07" db="EMBL/GenBank/DDBJ databases">
        <title>Genome sequencing of Photobacterium atrarenae GJH2-4.</title>
        <authorList>
            <person name="Park S.-J."/>
        </authorList>
    </citation>
    <scope>NUCLEOTIDE SEQUENCE</scope>
    <source>
        <strain evidence="2">GJH2-4</strain>
    </source>
</reference>
<protein>
    <submittedName>
        <fullName evidence="2">RelA/SpoT domain-containing protein</fullName>
    </submittedName>
</protein>
<feature type="signal peptide" evidence="1">
    <location>
        <begin position="1"/>
        <end position="24"/>
    </location>
</feature>
<evidence type="ECO:0000313" key="2">
    <source>
        <dbReference type="EMBL" id="UTV29753.1"/>
    </source>
</evidence>
<dbReference type="EMBL" id="CP101509">
    <property type="protein sequence ID" value="UTV29753.1"/>
    <property type="molecule type" value="Genomic_DNA"/>
</dbReference>
<dbReference type="CDD" id="cd05399">
    <property type="entry name" value="NT_Rel-Spo_like"/>
    <property type="match status" value="1"/>
</dbReference>
<dbReference type="SUPFAM" id="SSF81301">
    <property type="entry name" value="Nucleotidyltransferase"/>
    <property type="match status" value="1"/>
</dbReference>
<dbReference type="InterPro" id="IPR007685">
    <property type="entry name" value="RelA_SpoT"/>
</dbReference>
<dbReference type="InterPro" id="IPR043519">
    <property type="entry name" value="NT_sf"/>
</dbReference>
<keyword evidence="1" id="KW-0732">Signal</keyword>
<evidence type="ECO:0000256" key="1">
    <source>
        <dbReference type="SAM" id="SignalP"/>
    </source>
</evidence>
<dbReference type="Proteomes" id="UP001057998">
    <property type="component" value="Chromosome 2"/>
</dbReference>
<proteinExistence type="predicted"/>
<dbReference type="RefSeq" id="WP_255391073.1">
    <property type="nucleotide sequence ID" value="NZ_CP101509.1"/>
</dbReference>
<name>A0ABY5GK91_9GAMM</name>
<sequence>MDARTLFRTGFFLFCLLSPNTLIAAQQRFTEPDLETASDRSFFNKQVFQQNLSGLYSIDSWKAAEIRQPYPTFSPLYQAARGAQQELDGVLKRIGAATATKPLIANIKSAHRAKEKIATDLQGDCRRITDLARGSLIADDIPTLVQAFEQLSQELTIVSVKNRFKTPAPSGYRDLNVLVRLPQSQLVAEVQFHLAAIAEVKSGPEHQLYEHIQQIERRGLEENRALSPLEQAKIARLRQSSQQLYQTAWQQYLQPRALAS</sequence>
<dbReference type="Gene3D" id="3.30.460.10">
    <property type="entry name" value="Beta Polymerase, domain 2"/>
    <property type="match status" value="1"/>
</dbReference>
<gene>
    <name evidence="2" type="ORF">NNL38_22355</name>
</gene>
<feature type="chain" id="PRO_5046525701" evidence="1">
    <location>
        <begin position="25"/>
        <end position="260"/>
    </location>
</feature>